<dbReference type="RefSeq" id="WP_088562457.1">
    <property type="nucleotide sequence ID" value="NZ_FYEH01000013.1"/>
</dbReference>
<dbReference type="Gene3D" id="3.50.50.60">
    <property type="entry name" value="FAD/NAD(P)-binding domain"/>
    <property type="match status" value="2"/>
</dbReference>
<feature type="domain" description="FAD/NAD(P)-binding" evidence="2">
    <location>
        <begin position="31"/>
        <end position="336"/>
    </location>
</feature>
<dbReference type="EMBL" id="FYEH01000013">
    <property type="protein sequence ID" value="SNB75329.1"/>
    <property type="molecule type" value="Genomic_DNA"/>
</dbReference>
<evidence type="ECO:0000259" key="2">
    <source>
        <dbReference type="Pfam" id="PF07992"/>
    </source>
</evidence>
<dbReference type="Pfam" id="PF07992">
    <property type="entry name" value="Pyr_redox_2"/>
    <property type="match status" value="1"/>
</dbReference>
<dbReference type="InterPro" id="IPR036188">
    <property type="entry name" value="FAD/NAD-bd_sf"/>
</dbReference>
<name>A0A212RS54_9PROT</name>
<dbReference type="Proteomes" id="UP000197065">
    <property type="component" value="Unassembled WGS sequence"/>
</dbReference>
<dbReference type="Gene3D" id="1.10.10.1100">
    <property type="entry name" value="BFD-like [2Fe-2S]-binding domain"/>
    <property type="match status" value="1"/>
</dbReference>
<dbReference type="InterPro" id="IPR041854">
    <property type="entry name" value="BFD-like_2Fe2S-bd_dom_sf"/>
</dbReference>
<dbReference type="AlphaFoldDB" id="A0A212RS54"/>
<dbReference type="SUPFAM" id="SSF51905">
    <property type="entry name" value="FAD/NAD(P)-binding domain"/>
    <property type="match status" value="1"/>
</dbReference>
<protein>
    <submittedName>
        <fullName evidence="3">Thioredoxin reductase</fullName>
    </submittedName>
</protein>
<dbReference type="PRINTS" id="PR00411">
    <property type="entry name" value="PNDRDTASEI"/>
</dbReference>
<gene>
    <name evidence="3" type="ORF">SAMN07250955_11322</name>
</gene>
<dbReference type="PANTHER" id="PTHR42949">
    <property type="entry name" value="ANAEROBIC GLYCEROL-3-PHOSPHATE DEHYDROGENASE SUBUNIT B"/>
    <property type="match status" value="1"/>
</dbReference>
<dbReference type="InterPro" id="IPR051691">
    <property type="entry name" value="Metab_Enz_Cyan_OpOx_G3PDH"/>
</dbReference>
<dbReference type="GO" id="GO:0016491">
    <property type="term" value="F:oxidoreductase activity"/>
    <property type="evidence" value="ECO:0007669"/>
    <property type="project" value="UniProtKB-KW"/>
</dbReference>
<reference evidence="3 4" key="1">
    <citation type="submission" date="2017-06" db="EMBL/GenBank/DDBJ databases">
        <authorList>
            <person name="Kim H.J."/>
            <person name="Triplett B.A."/>
        </authorList>
    </citation>
    <scope>NUCLEOTIDE SEQUENCE [LARGE SCALE GENOMIC DNA]</scope>
    <source>
        <strain evidence="3 4">B29T1</strain>
    </source>
</reference>
<evidence type="ECO:0000256" key="1">
    <source>
        <dbReference type="ARBA" id="ARBA00023002"/>
    </source>
</evidence>
<evidence type="ECO:0000313" key="3">
    <source>
        <dbReference type="EMBL" id="SNB75329.1"/>
    </source>
</evidence>
<dbReference type="PRINTS" id="PR00368">
    <property type="entry name" value="FADPNR"/>
</dbReference>
<keyword evidence="1" id="KW-0560">Oxidoreductase</keyword>
<accession>A0A212RS54</accession>
<sequence>MTYPFFPLPDDQRPDFKSIAGKYKAPEKHAQLLVIGAGPAGIAAAIEGARAGVTVMLVDEHPISPALMGMDVPFQFGGRMDGSVQNQERMLEQVLGSNEELALAFELGVEIELSTYAWGAWIEAPGLHSLPCPIVGLANESRSWLVSFDRLVLATGARDLNLSFEGSDQPGVMGAQALHALLIRYDAFAGRRLVVIGSDELALKTALLAIARGLEVAAIIEAHSEPAGPADLLAALAAKGVELITRHVPLKARGNAEGVTGLTISAVDGSGTSREIACDTVCLALGVVPVVELLDVLGLKPVLDATRGGWIGKAGADGATDAPQIYVAGDCAGLGGDAVAQGKAASLAALRSLGREVEASSAAPAPAGPDVLAYRSFWMRTMLATGGRDVLACVCEEVTRGELLGVQPPRYLGWRWNAMGRRDLGTLAKDGPLNQDQVKRLTRACMGQCQARRCREQVAMLLEIESGAEAGSVPLAGYRAPVRPLPLATLADMEEHPDMGPGWDVWFGIPTQWIHFKDIGTEREREQLGENVHL</sequence>
<organism evidence="3 4">
    <name type="scientific">Arboricoccus pini</name>
    <dbReference type="NCBI Taxonomy" id="1963835"/>
    <lineage>
        <taxon>Bacteria</taxon>
        <taxon>Pseudomonadati</taxon>
        <taxon>Pseudomonadota</taxon>
        <taxon>Alphaproteobacteria</taxon>
        <taxon>Geminicoccales</taxon>
        <taxon>Geminicoccaceae</taxon>
        <taxon>Arboricoccus</taxon>
    </lineage>
</organism>
<evidence type="ECO:0000313" key="4">
    <source>
        <dbReference type="Proteomes" id="UP000197065"/>
    </source>
</evidence>
<dbReference type="PANTHER" id="PTHR42949:SF3">
    <property type="entry name" value="ANAEROBIC GLYCEROL-3-PHOSPHATE DEHYDROGENASE SUBUNIT B"/>
    <property type="match status" value="1"/>
</dbReference>
<proteinExistence type="predicted"/>
<dbReference type="OrthoDB" id="9801699at2"/>
<keyword evidence="4" id="KW-1185">Reference proteome</keyword>
<dbReference type="InterPro" id="IPR023753">
    <property type="entry name" value="FAD/NAD-binding_dom"/>
</dbReference>